<dbReference type="PANTHER" id="PTHR12558:SF13">
    <property type="entry name" value="CELL DIVISION CYCLE PROTEIN 27 HOMOLOG"/>
    <property type="match status" value="1"/>
</dbReference>
<dbReference type="InterPro" id="IPR013105">
    <property type="entry name" value="TPR_2"/>
</dbReference>
<dbReference type="GO" id="GO:0051301">
    <property type="term" value="P:cell division"/>
    <property type="evidence" value="ECO:0007669"/>
    <property type="project" value="TreeGrafter"/>
</dbReference>
<dbReference type="HOGENOM" id="CLU_280037_0_0_7"/>
<dbReference type="Pfam" id="PF14559">
    <property type="entry name" value="TPR_19"/>
    <property type="match status" value="1"/>
</dbReference>
<evidence type="ECO:0000256" key="2">
    <source>
        <dbReference type="ARBA" id="ARBA00022803"/>
    </source>
</evidence>
<dbReference type="EMBL" id="FO203522">
    <property type="protein sequence ID" value="CCO25024.1"/>
    <property type="molecule type" value="Genomic_DNA"/>
</dbReference>
<dbReference type="InterPro" id="IPR019734">
    <property type="entry name" value="TPR_rpt"/>
</dbReference>
<dbReference type="AlphaFoldDB" id="L0RE40"/>
<dbReference type="eggNOG" id="COG0457">
    <property type="taxonomic scope" value="Bacteria"/>
</dbReference>
<keyword evidence="2 3" id="KW-0802">TPR repeat</keyword>
<dbReference type="SMART" id="SM00028">
    <property type="entry name" value="TPR"/>
    <property type="match status" value="16"/>
</dbReference>
<feature type="domain" description="Bacteriophage N4 adsorption protein A C-terminal" evidence="5">
    <location>
        <begin position="1042"/>
        <end position="1192"/>
    </location>
</feature>
<name>L0RE40_9BACT</name>
<feature type="signal peptide" evidence="4">
    <location>
        <begin position="1"/>
        <end position="20"/>
    </location>
</feature>
<dbReference type="Pfam" id="PF13283">
    <property type="entry name" value="NfrA_C"/>
    <property type="match status" value="1"/>
</dbReference>
<dbReference type="Pfam" id="PF13181">
    <property type="entry name" value="TPR_8"/>
    <property type="match status" value="1"/>
</dbReference>
<dbReference type="Proteomes" id="UP000010808">
    <property type="component" value="Chromosome"/>
</dbReference>
<dbReference type="PANTHER" id="PTHR12558">
    <property type="entry name" value="CELL DIVISION CYCLE 16,23,27"/>
    <property type="match status" value="1"/>
</dbReference>
<feature type="chain" id="PRO_5003947281" description="Bacteriophage N4 adsorption protein A C-terminal domain-containing protein" evidence="4">
    <location>
        <begin position="21"/>
        <end position="1214"/>
    </location>
</feature>
<dbReference type="Pfam" id="PF07719">
    <property type="entry name" value="TPR_2"/>
    <property type="match status" value="1"/>
</dbReference>
<evidence type="ECO:0000256" key="4">
    <source>
        <dbReference type="SAM" id="SignalP"/>
    </source>
</evidence>
<protein>
    <recommendedName>
        <fullName evidence="5">Bacteriophage N4 adsorption protein A C-terminal domain-containing protein</fullName>
    </recommendedName>
</protein>
<evidence type="ECO:0000313" key="7">
    <source>
        <dbReference type="Proteomes" id="UP000010808"/>
    </source>
</evidence>
<dbReference type="InterPro" id="IPR025137">
    <property type="entry name" value="NfrA_C"/>
</dbReference>
<evidence type="ECO:0000256" key="3">
    <source>
        <dbReference type="PROSITE-ProRule" id="PRU00339"/>
    </source>
</evidence>
<dbReference type="PATRIC" id="fig|1121451.3.peg.2968"/>
<keyword evidence="7" id="KW-1185">Reference proteome</keyword>
<dbReference type="PROSITE" id="PS50005">
    <property type="entry name" value="TPR"/>
    <property type="match status" value="2"/>
</dbReference>
<dbReference type="Gene3D" id="1.25.40.10">
    <property type="entry name" value="Tetratricopeptide repeat domain"/>
    <property type="match status" value="7"/>
</dbReference>
<evidence type="ECO:0000313" key="6">
    <source>
        <dbReference type="EMBL" id="CCO25024.1"/>
    </source>
</evidence>
<dbReference type="InterPro" id="IPR011990">
    <property type="entry name" value="TPR-like_helical_dom_sf"/>
</dbReference>
<organism evidence="6 7">
    <name type="scientific">Maridesulfovibrio hydrothermalis AM13 = DSM 14728</name>
    <dbReference type="NCBI Taxonomy" id="1121451"/>
    <lineage>
        <taxon>Bacteria</taxon>
        <taxon>Pseudomonadati</taxon>
        <taxon>Thermodesulfobacteriota</taxon>
        <taxon>Desulfovibrionia</taxon>
        <taxon>Desulfovibrionales</taxon>
        <taxon>Desulfovibrionaceae</taxon>
        <taxon>Maridesulfovibrio</taxon>
    </lineage>
</organism>
<evidence type="ECO:0000256" key="1">
    <source>
        <dbReference type="ARBA" id="ARBA00022737"/>
    </source>
</evidence>
<feature type="repeat" description="TPR" evidence="3">
    <location>
        <begin position="319"/>
        <end position="352"/>
    </location>
</feature>
<keyword evidence="4" id="KW-0732">Signal</keyword>
<evidence type="ECO:0000259" key="5">
    <source>
        <dbReference type="Pfam" id="PF13283"/>
    </source>
</evidence>
<accession>L0RE40</accession>
<dbReference type="Pfam" id="PF13432">
    <property type="entry name" value="TPR_16"/>
    <property type="match status" value="2"/>
</dbReference>
<reference evidence="6 7" key="1">
    <citation type="submission" date="2012-10" db="EMBL/GenBank/DDBJ databases">
        <authorList>
            <person name="Genoscope - CEA"/>
        </authorList>
    </citation>
    <scope>NUCLEOTIDE SEQUENCE [LARGE SCALE GENOMIC DNA]</scope>
    <source>
        <strain evidence="7">AM13 / DSM 14728</strain>
    </source>
</reference>
<keyword evidence="1" id="KW-0677">Repeat</keyword>
<dbReference type="STRING" id="1121451.DESAM_22757"/>
<sequence length="1214" mass="137963">MVYKIIICAVFLLFPSVSYGQQPVKQKGWVDKQLLEIQIFPFKDRAYRFLQQGKPQQAAAEFAKALNLDNSDTVLRMDYAQALFSSQKYEEAAQQAAKIITINPDDDHAVLLRSEALQKCGNHSEAVKTLASALEKGRFDPGVRKKITTSLVNLLLNQHDYAKAYKLLKEEPTSFSSGKKNYIQAVVYKNSGRPAEAKAAYKSALLDKIEAQDRIISLSDLADLEMDEGNFQEARTYLLEAYKLNSYLSSISSRMADLEYKTGHYDQALKWADRSLQLEDNKNVYLLKAFILSKLNQPGSALNIFDELITKSDSNIEKAQLYVHKGNISNSYGQLKTAEESFRNALALKSDVATMRSLAMVYSAQGKWDETVETYKLILQSYDSPEDRVQLAVALMECGKDKQAIEALREAVNSGKLSSDDEHYALSQLGFLEYNSGEFLSAEQTFQKIAEKFSFNQKNQLALGRTQLKLGKYDLALSSFLKVNGASKNYETMMLIAEAYEKSGQQNKALEEYYSVINTNYVKGDALASVLERAGMLESLGDNFSKAGILYEKAYALAKNKDTELLLRAGEAYFSANELSKTIQALKAYFSKPDSKYCFEAYRLVGASFLEQDLFDEAGENYMDALNDSRLSDKQRYRILVNIGYIKLRQGRNSEGIEFLRKAMKFSDENFKVRLDIAEALYKLGKYTEALAEFKKAESSEMPEQVYTGISFCYDKLNKPGLALHYMTLAEKCSANNSELQRLALFDQLAYLCMSEESYRKAVEYYEKSLAIKQSSLRSYGLGRSQRLLQDMPSARQAFASVSPEELSISNRAQFYEEMGRINSYEKDYAQAINYFSKAGNEKPSSERLYLQGQAEGKVGNLDKAIDCYQRALKENPYDVYAVSLGYAYYNKGDFEKTVPLFEDVYSRDNDYIKLPEDLAYITKKLYRNEDSIDWFKVAIDNKPFYFDETPASLRKKIYGFKDELRSLTNRFDLTAFYSYSENGVAATTDSQDVRAGILDNSAGVELGYTPEEFGFRNGKIFQFIGRVTIGKTKDNAFSFDTDSLQGAFGVRYKPFSQINAAVGVERLIKLGNKAEDNTLLRVMASWDDGWAMKPAESSWNYSFVFGEADYYLEGYQRAVFILHGRQGWTWNIDDQWLITPHAYATYKYITPDRDKTSYFEAGPGLSIRFLEGESKYISYEREWEFLLRYSFGSYLEGTKSSFNGLSGSLRFSF</sequence>
<feature type="repeat" description="TPR" evidence="3">
    <location>
        <begin position="846"/>
        <end position="879"/>
    </location>
</feature>
<dbReference type="Pfam" id="PF13176">
    <property type="entry name" value="TPR_7"/>
    <property type="match status" value="1"/>
</dbReference>
<dbReference type="SUPFAM" id="SSF48452">
    <property type="entry name" value="TPR-like"/>
    <property type="match status" value="3"/>
</dbReference>
<proteinExistence type="predicted"/>
<dbReference type="KEGG" id="dhy:DESAM_22757"/>
<gene>
    <name evidence="6" type="ORF">DESAM_22757</name>
</gene>